<dbReference type="RefSeq" id="WP_122971317.1">
    <property type="nucleotide sequence ID" value="NZ_RHLQ01000009.1"/>
</dbReference>
<accession>A0A3M8HD02</accession>
<comment type="caution">
    <text evidence="1">The sequence shown here is derived from an EMBL/GenBank/DDBJ whole genome shotgun (WGS) entry which is preliminary data.</text>
</comment>
<proteinExistence type="predicted"/>
<dbReference type="Proteomes" id="UP000279909">
    <property type="component" value="Unassembled WGS sequence"/>
</dbReference>
<reference evidence="1 2" key="1">
    <citation type="journal article" date="2014" name="Int. J. Syst. Evol. Microbiol.">
        <title>Lysinibacillus halotolerans sp. nov., isolated from saline-alkaline soil.</title>
        <authorList>
            <person name="Kong D."/>
            <person name="Wang Y."/>
            <person name="Zhao B."/>
            <person name="Li Y."/>
            <person name="Song J."/>
            <person name="Zhai Y."/>
            <person name="Zhang C."/>
            <person name="Wang H."/>
            <person name="Chen X."/>
            <person name="Zhao B."/>
            <person name="Ruan Z."/>
        </authorList>
    </citation>
    <scope>NUCLEOTIDE SEQUENCE [LARGE SCALE GENOMIC DNA]</scope>
    <source>
        <strain evidence="1 2">MCCC 1A12703</strain>
    </source>
</reference>
<organism evidence="1 2">
    <name type="scientific">Lysinibacillus halotolerans</name>
    <dbReference type="NCBI Taxonomy" id="1368476"/>
    <lineage>
        <taxon>Bacteria</taxon>
        <taxon>Bacillati</taxon>
        <taxon>Bacillota</taxon>
        <taxon>Bacilli</taxon>
        <taxon>Bacillales</taxon>
        <taxon>Bacillaceae</taxon>
        <taxon>Lysinibacillus</taxon>
    </lineage>
</organism>
<evidence type="ECO:0000313" key="1">
    <source>
        <dbReference type="EMBL" id="RND00252.1"/>
    </source>
</evidence>
<dbReference type="AlphaFoldDB" id="A0A3M8HD02"/>
<protein>
    <submittedName>
        <fullName evidence="1">Uncharacterized protein</fullName>
    </submittedName>
</protein>
<gene>
    <name evidence="1" type="ORF">EC501_05620</name>
</gene>
<evidence type="ECO:0000313" key="2">
    <source>
        <dbReference type="Proteomes" id="UP000279909"/>
    </source>
</evidence>
<name>A0A3M8HD02_9BACI</name>
<dbReference type="EMBL" id="RHLQ01000009">
    <property type="protein sequence ID" value="RND00252.1"/>
    <property type="molecule type" value="Genomic_DNA"/>
</dbReference>
<keyword evidence="2" id="KW-1185">Reference proteome</keyword>
<sequence length="72" mass="8525">MKFHHAKHLLRKALKEQKTIQVEKLKEILQSIHFSLDTLEYEMKIVKTKDGKPTVIEYGGQRFVKDFGKRGR</sequence>